<keyword evidence="4" id="KW-0862">Zinc</keyword>
<keyword evidence="5" id="KW-0539">Nucleus</keyword>
<dbReference type="AlphaFoldDB" id="A0AAD6VGB4"/>
<dbReference type="InterPro" id="IPR052035">
    <property type="entry name" value="ZnF_BED_domain_contain"/>
</dbReference>
<organism evidence="6 7">
    <name type="scientific">Mycena pura</name>
    <dbReference type="NCBI Taxonomy" id="153505"/>
    <lineage>
        <taxon>Eukaryota</taxon>
        <taxon>Fungi</taxon>
        <taxon>Dikarya</taxon>
        <taxon>Basidiomycota</taxon>
        <taxon>Agaricomycotina</taxon>
        <taxon>Agaricomycetes</taxon>
        <taxon>Agaricomycetidae</taxon>
        <taxon>Agaricales</taxon>
        <taxon>Marasmiineae</taxon>
        <taxon>Mycenaceae</taxon>
        <taxon>Mycena</taxon>
    </lineage>
</organism>
<evidence type="ECO:0000256" key="2">
    <source>
        <dbReference type="ARBA" id="ARBA00022723"/>
    </source>
</evidence>
<feature type="non-terminal residue" evidence="6">
    <location>
        <position position="1"/>
    </location>
</feature>
<protein>
    <submittedName>
        <fullName evidence="6">Uncharacterized protein</fullName>
    </submittedName>
</protein>
<comment type="subcellular location">
    <subcellularLocation>
        <location evidence="1">Nucleus</location>
    </subcellularLocation>
</comment>
<keyword evidence="7" id="KW-1185">Reference proteome</keyword>
<dbReference type="PANTHER" id="PTHR46481">
    <property type="entry name" value="ZINC FINGER BED DOMAIN-CONTAINING PROTEIN 4"/>
    <property type="match status" value="1"/>
</dbReference>
<gene>
    <name evidence="6" type="ORF">GGX14DRAFT_367272</name>
</gene>
<dbReference type="Proteomes" id="UP001219525">
    <property type="component" value="Unassembled WGS sequence"/>
</dbReference>
<reference evidence="6" key="1">
    <citation type="submission" date="2023-03" db="EMBL/GenBank/DDBJ databases">
        <title>Massive genome expansion in bonnet fungi (Mycena s.s.) driven by repeated elements and novel gene families across ecological guilds.</title>
        <authorList>
            <consortium name="Lawrence Berkeley National Laboratory"/>
            <person name="Harder C.B."/>
            <person name="Miyauchi S."/>
            <person name="Viragh M."/>
            <person name="Kuo A."/>
            <person name="Thoen E."/>
            <person name="Andreopoulos B."/>
            <person name="Lu D."/>
            <person name="Skrede I."/>
            <person name="Drula E."/>
            <person name="Henrissat B."/>
            <person name="Morin E."/>
            <person name="Kohler A."/>
            <person name="Barry K."/>
            <person name="LaButti K."/>
            <person name="Morin E."/>
            <person name="Salamov A."/>
            <person name="Lipzen A."/>
            <person name="Mereny Z."/>
            <person name="Hegedus B."/>
            <person name="Baldrian P."/>
            <person name="Stursova M."/>
            <person name="Weitz H."/>
            <person name="Taylor A."/>
            <person name="Grigoriev I.V."/>
            <person name="Nagy L.G."/>
            <person name="Martin F."/>
            <person name="Kauserud H."/>
        </authorList>
    </citation>
    <scope>NUCLEOTIDE SEQUENCE</scope>
    <source>
        <strain evidence="6">9144</strain>
    </source>
</reference>
<evidence type="ECO:0000256" key="1">
    <source>
        <dbReference type="ARBA" id="ARBA00004123"/>
    </source>
</evidence>
<evidence type="ECO:0000256" key="5">
    <source>
        <dbReference type="ARBA" id="ARBA00023242"/>
    </source>
</evidence>
<dbReference type="InterPro" id="IPR012337">
    <property type="entry name" value="RNaseH-like_sf"/>
</dbReference>
<dbReference type="GO" id="GO:0005634">
    <property type="term" value="C:nucleus"/>
    <property type="evidence" value="ECO:0007669"/>
    <property type="project" value="UniProtKB-SubCell"/>
</dbReference>
<dbReference type="GO" id="GO:0008270">
    <property type="term" value="F:zinc ion binding"/>
    <property type="evidence" value="ECO:0007669"/>
    <property type="project" value="UniProtKB-KW"/>
</dbReference>
<dbReference type="SUPFAM" id="SSF53098">
    <property type="entry name" value="Ribonuclease H-like"/>
    <property type="match status" value="1"/>
</dbReference>
<evidence type="ECO:0000256" key="3">
    <source>
        <dbReference type="ARBA" id="ARBA00022771"/>
    </source>
</evidence>
<name>A0AAD6VGB4_9AGAR</name>
<proteinExistence type="predicted"/>
<sequence length="200" mass="22904">QIRNFSFALVHSTTKALPAWRTACSTKNMAVRLLPRDVRTRWNSTYDMLVVAVQYKQVINAFTADRNLPFRKYELSDDDWVIVEDMVHTLEVSTLLFSSDNKSTIANVITTMDKVDDLITTTIVLTQPSARAKRVVHPSIRKALGLAKVTMNKYYSATDMSNVYRIAMGTCFHFNLINILTCSYLVLHPSLKLQYFKSRK</sequence>
<keyword evidence="2" id="KW-0479">Metal-binding</keyword>
<dbReference type="PANTHER" id="PTHR46481:SF10">
    <property type="entry name" value="ZINC FINGER BED DOMAIN-CONTAINING PROTEIN 39"/>
    <property type="match status" value="1"/>
</dbReference>
<evidence type="ECO:0000313" key="6">
    <source>
        <dbReference type="EMBL" id="KAJ7206327.1"/>
    </source>
</evidence>
<dbReference type="EMBL" id="JARJCW010000040">
    <property type="protein sequence ID" value="KAJ7206327.1"/>
    <property type="molecule type" value="Genomic_DNA"/>
</dbReference>
<evidence type="ECO:0000313" key="7">
    <source>
        <dbReference type="Proteomes" id="UP001219525"/>
    </source>
</evidence>
<evidence type="ECO:0000256" key="4">
    <source>
        <dbReference type="ARBA" id="ARBA00022833"/>
    </source>
</evidence>
<accession>A0AAD6VGB4</accession>
<keyword evidence="3" id="KW-0863">Zinc-finger</keyword>
<comment type="caution">
    <text evidence="6">The sequence shown here is derived from an EMBL/GenBank/DDBJ whole genome shotgun (WGS) entry which is preliminary data.</text>
</comment>